<evidence type="ECO:0000313" key="4">
    <source>
        <dbReference type="Proteomes" id="UP001058860"/>
    </source>
</evidence>
<sequence length="238" mass="24810">MASSNPASTADFLLDLLEVASLGPASLDQIGRGKRVRLALATLETEGLISSAPEGGVLRYRTTPAGMAALERRGRVPGRGTILFTDIVGSTEMIASFGEDGAHARRQRHFDLLGAAITAHRGREVKRLGDGVMAVFADPAAATACAADMQRAVAADADQLGLRIGVHTGELLRDGDDYYGTTVIIAARLCDRAEAGETIVSETTHTLSDEAGDQPVRPLGALDLDGLSQPVTAYAAVS</sequence>
<dbReference type="SUPFAM" id="SSF55073">
    <property type="entry name" value="Nucleotide cyclase"/>
    <property type="match status" value="1"/>
</dbReference>
<dbReference type="InterPro" id="IPR029787">
    <property type="entry name" value="Nucleotide_cyclase"/>
</dbReference>
<dbReference type="Pfam" id="PF00211">
    <property type="entry name" value="Guanylate_cyc"/>
    <property type="match status" value="1"/>
</dbReference>
<gene>
    <name evidence="3" type="ORF">LRS13_09930</name>
</gene>
<protein>
    <submittedName>
        <fullName evidence="3">Adenylate/guanylate cyclase domain-containing protein</fullName>
    </submittedName>
</protein>
<dbReference type="PANTHER" id="PTHR43081">
    <property type="entry name" value="ADENYLATE CYCLASE, TERMINAL-DIFFERENTIATION SPECIFIC-RELATED"/>
    <property type="match status" value="1"/>
</dbReference>
<evidence type="ECO:0000259" key="2">
    <source>
        <dbReference type="PROSITE" id="PS50125"/>
    </source>
</evidence>
<dbReference type="SMART" id="SM00044">
    <property type="entry name" value="CYCc"/>
    <property type="match status" value="1"/>
</dbReference>
<dbReference type="PROSITE" id="PS50125">
    <property type="entry name" value="GUANYLATE_CYCLASE_2"/>
    <property type="match status" value="1"/>
</dbReference>
<accession>A0ABY5PM96</accession>
<organism evidence="3 4">
    <name type="scientific">Svornostia abyssi</name>
    <dbReference type="NCBI Taxonomy" id="2898438"/>
    <lineage>
        <taxon>Bacteria</taxon>
        <taxon>Bacillati</taxon>
        <taxon>Actinomycetota</taxon>
        <taxon>Thermoleophilia</taxon>
        <taxon>Solirubrobacterales</taxon>
        <taxon>Baekduiaceae</taxon>
        <taxon>Svornostia</taxon>
    </lineage>
</organism>
<comment type="similarity">
    <text evidence="1">Belongs to the adenylyl cyclase class-3 family.</text>
</comment>
<dbReference type="EMBL" id="CP088295">
    <property type="protein sequence ID" value="UUY05814.1"/>
    <property type="molecule type" value="Genomic_DNA"/>
</dbReference>
<dbReference type="InterPro" id="IPR050697">
    <property type="entry name" value="Adenylyl/Guanylyl_Cyclase_3/4"/>
</dbReference>
<keyword evidence="4" id="KW-1185">Reference proteome</keyword>
<dbReference type="RefSeq" id="WP_353866255.1">
    <property type="nucleotide sequence ID" value="NZ_CP088295.1"/>
</dbReference>
<dbReference type="InterPro" id="IPR001054">
    <property type="entry name" value="A/G_cyclase"/>
</dbReference>
<dbReference type="PANTHER" id="PTHR43081:SF19">
    <property type="entry name" value="PH-SENSITIVE ADENYLATE CYCLASE RV1264"/>
    <property type="match status" value="1"/>
</dbReference>
<evidence type="ECO:0000256" key="1">
    <source>
        <dbReference type="ARBA" id="ARBA00005381"/>
    </source>
</evidence>
<feature type="domain" description="Guanylate cyclase" evidence="2">
    <location>
        <begin position="81"/>
        <end position="190"/>
    </location>
</feature>
<reference evidence="4" key="1">
    <citation type="submission" date="2021-11" db="EMBL/GenBank/DDBJ databases">
        <title>Cultivation dependent microbiological survey of springs from the worlds oldest radium mine currently devoted to the extraction of radon-saturated water.</title>
        <authorList>
            <person name="Kapinusova G."/>
            <person name="Smrhova T."/>
            <person name="Strejcek M."/>
            <person name="Suman J."/>
            <person name="Jani K."/>
            <person name="Pajer P."/>
            <person name="Uhlik O."/>
        </authorList>
    </citation>
    <scope>NUCLEOTIDE SEQUENCE [LARGE SCALE GENOMIC DNA]</scope>
    <source>
        <strain evidence="4">J379</strain>
    </source>
</reference>
<dbReference type="Gene3D" id="3.30.70.1230">
    <property type="entry name" value="Nucleotide cyclase"/>
    <property type="match status" value="1"/>
</dbReference>
<name>A0ABY5PM96_9ACTN</name>
<evidence type="ECO:0000313" key="3">
    <source>
        <dbReference type="EMBL" id="UUY05814.1"/>
    </source>
</evidence>
<dbReference type="CDD" id="cd07302">
    <property type="entry name" value="CHD"/>
    <property type="match status" value="1"/>
</dbReference>
<dbReference type="Proteomes" id="UP001058860">
    <property type="component" value="Chromosome"/>
</dbReference>
<proteinExistence type="inferred from homology"/>